<sequence length="85" mass="9599">MFRPNNLTTTVVYISLTKIFRKHSEKTMAGIPLIEDRRMSPSSITRSPSKEPSPDSDPFLPKSFSFQETSLIGIVLRPLNLHSPL</sequence>
<proteinExistence type="predicted"/>
<keyword evidence="3" id="KW-1185">Reference proteome</keyword>
<gene>
    <name evidence="2" type="ORF">ES332_A08G058500v1</name>
</gene>
<accession>A0A5D2PBW1</accession>
<dbReference type="EMBL" id="CM017617">
    <property type="protein sequence ID" value="TYI13436.1"/>
    <property type="molecule type" value="Genomic_DNA"/>
</dbReference>
<organism evidence="2 3">
    <name type="scientific">Gossypium tomentosum</name>
    <name type="common">Hawaiian cotton</name>
    <name type="synonym">Gossypium sandvicense</name>
    <dbReference type="NCBI Taxonomy" id="34277"/>
    <lineage>
        <taxon>Eukaryota</taxon>
        <taxon>Viridiplantae</taxon>
        <taxon>Streptophyta</taxon>
        <taxon>Embryophyta</taxon>
        <taxon>Tracheophyta</taxon>
        <taxon>Spermatophyta</taxon>
        <taxon>Magnoliopsida</taxon>
        <taxon>eudicotyledons</taxon>
        <taxon>Gunneridae</taxon>
        <taxon>Pentapetalae</taxon>
        <taxon>rosids</taxon>
        <taxon>malvids</taxon>
        <taxon>Malvales</taxon>
        <taxon>Malvaceae</taxon>
        <taxon>Malvoideae</taxon>
        <taxon>Gossypium</taxon>
    </lineage>
</organism>
<evidence type="ECO:0000313" key="2">
    <source>
        <dbReference type="EMBL" id="TYI13436.1"/>
    </source>
</evidence>
<protein>
    <submittedName>
        <fullName evidence="2">Uncharacterized protein</fullName>
    </submittedName>
</protein>
<reference evidence="2 3" key="1">
    <citation type="submission" date="2019-07" db="EMBL/GenBank/DDBJ databases">
        <title>WGS assembly of Gossypium tomentosum.</title>
        <authorList>
            <person name="Chen Z.J."/>
            <person name="Sreedasyam A."/>
            <person name="Ando A."/>
            <person name="Song Q."/>
            <person name="De L."/>
            <person name="Hulse-Kemp A."/>
            <person name="Ding M."/>
            <person name="Ye W."/>
            <person name="Kirkbride R."/>
            <person name="Jenkins J."/>
            <person name="Plott C."/>
            <person name="Lovell J."/>
            <person name="Lin Y.-M."/>
            <person name="Vaughn R."/>
            <person name="Liu B."/>
            <person name="Li W."/>
            <person name="Simpson S."/>
            <person name="Scheffler B."/>
            <person name="Saski C."/>
            <person name="Grover C."/>
            <person name="Hu G."/>
            <person name="Conover J."/>
            <person name="Carlson J."/>
            <person name="Shu S."/>
            <person name="Boston L."/>
            <person name="Williams M."/>
            <person name="Peterson D."/>
            <person name="Mcgee K."/>
            <person name="Jones D."/>
            <person name="Wendel J."/>
            <person name="Stelly D."/>
            <person name="Grimwood J."/>
            <person name="Schmutz J."/>
        </authorList>
    </citation>
    <scope>NUCLEOTIDE SEQUENCE [LARGE SCALE GENOMIC DNA]</scope>
    <source>
        <strain evidence="2">7179.01</strain>
    </source>
</reference>
<evidence type="ECO:0000313" key="3">
    <source>
        <dbReference type="Proteomes" id="UP000322667"/>
    </source>
</evidence>
<dbReference type="AlphaFoldDB" id="A0A5D2PBW1"/>
<name>A0A5D2PBW1_GOSTO</name>
<feature type="region of interest" description="Disordered" evidence="1">
    <location>
        <begin position="31"/>
        <end position="60"/>
    </location>
</feature>
<dbReference type="Proteomes" id="UP000322667">
    <property type="component" value="Chromosome A08"/>
</dbReference>
<evidence type="ECO:0000256" key="1">
    <source>
        <dbReference type="SAM" id="MobiDB-lite"/>
    </source>
</evidence>